<proteinExistence type="predicted"/>
<sequence length="153" mass="16274">MERTGRNDLSALTWVLFRGVLGIDPFTASRTLAASALTVGHDAPDAEPAPIDAWLQTVLDLDLRSDPHAVYRALQQEAHHQHPAIATAAESLIELVDRLRAAAGDLRGALAAAVAATALLQTRVLLPRTAVTVRVGDYLARAMVRATSDVHGS</sequence>
<reference evidence="1 2" key="1">
    <citation type="submission" date="2024-04" db="EMBL/GenBank/DDBJ databases">
        <title>Polymorphospora sp. isolated from Baiyangdian Lake in Xiong'an New Area.</title>
        <authorList>
            <person name="Zhang X."/>
            <person name="Liu J."/>
        </authorList>
    </citation>
    <scope>NUCLEOTIDE SEQUENCE [LARGE SCALE GENOMIC DNA]</scope>
    <source>
        <strain evidence="1 2">2-325</strain>
    </source>
</reference>
<evidence type="ECO:0000313" key="1">
    <source>
        <dbReference type="EMBL" id="MFB6397038.1"/>
    </source>
</evidence>
<gene>
    <name evidence="1" type="ORF">AAFH96_28620</name>
</gene>
<organism evidence="1 2">
    <name type="scientific">Polymorphospora lycopeni</name>
    <dbReference type="NCBI Taxonomy" id="3140240"/>
    <lineage>
        <taxon>Bacteria</taxon>
        <taxon>Bacillati</taxon>
        <taxon>Actinomycetota</taxon>
        <taxon>Actinomycetes</taxon>
        <taxon>Micromonosporales</taxon>
        <taxon>Micromonosporaceae</taxon>
        <taxon>Polymorphospora</taxon>
    </lineage>
</organism>
<dbReference type="RefSeq" id="WP_375736257.1">
    <property type="nucleotide sequence ID" value="NZ_JBCGDC010000120.1"/>
</dbReference>
<comment type="caution">
    <text evidence="1">The sequence shown here is derived from an EMBL/GenBank/DDBJ whole genome shotgun (WGS) entry which is preliminary data.</text>
</comment>
<dbReference type="EMBL" id="JBCGDC010000120">
    <property type="protein sequence ID" value="MFB6397038.1"/>
    <property type="molecule type" value="Genomic_DNA"/>
</dbReference>
<evidence type="ECO:0000313" key="2">
    <source>
        <dbReference type="Proteomes" id="UP001582793"/>
    </source>
</evidence>
<protein>
    <submittedName>
        <fullName evidence="1">Uncharacterized protein</fullName>
    </submittedName>
</protein>
<name>A0ABV5D234_9ACTN</name>
<dbReference type="Proteomes" id="UP001582793">
    <property type="component" value="Unassembled WGS sequence"/>
</dbReference>
<keyword evidence="2" id="KW-1185">Reference proteome</keyword>
<accession>A0ABV5D234</accession>